<sequence>MGDPPTPDVLNVQRINICEPDGTIRYVLSNRTLFPDHILIGGKAFKHPTREVAGMLFYNDEGTESGGLLFTGGEGRTAGSLSFDAYEQDQVIQLYGAQDQSGTSAFLMVSDRPDRSIQEDLEAMEGLSQQEVRELQTRHLQEDPAYYGAVRLVAGVTETDATVQLQDANGRTRLRFRVTASGDAAIEFLDADGAVRKTITADSAD</sequence>
<gene>
    <name evidence="1" type="ORF">GCM10008955_03760</name>
</gene>
<organism evidence="1 2">
    <name type="scientific">Deinococcus malanensis</name>
    <dbReference type="NCBI Taxonomy" id="1706855"/>
    <lineage>
        <taxon>Bacteria</taxon>
        <taxon>Thermotogati</taxon>
        <taxon>Deinococcota</taxon>
        <taxon>Deinococci</taxon>
        <taxon>Deinococcales</taxon>
        <taxon>Deinococcaceae</taxon>
        <taxon>Deinococcus</taxon>
    </lineage>
</organism>
<name>A0ABQ2EJE2_9DEIO</name>
<reference evidence="2" key="1">
    <citation type="journal article" date="2019" name="Int. J. Syst. Evol. Microbiol.">
        <title>The Global Catalogue of Microorganisms (GCM) 10K type strain sequencing project: providing services to taxonomists for standard genome sequencing and annotation.</title>
        <authorList>
            <consortium name="The Broad Institute Genomics Platform"/>
            <consortium name="The Broad Institute Genome Sequencing Center for Infectious Disease"/>
            <person name="Wu L."/>
            <person name="Ma J."/>
        </authorList>
    </citation>
    <scope>NUCLEOTIDE SEQUENCE [LARGE SCALE GENOMIC DNA]</scope>
    <source>
        <strain evidence="2">JCM 30331</strain>
    </source>
</reference>
<protein>
    <submittedName>
        <fullName evidence="1">Uncharacterized protein</fullName>
    </submittedName>
</protein>
<evidence type="ECO:0000313" key="1">
    <source>
        <dbReference type="EMBL" id="GGK13672.1"/>
    </source>
</evidence>
<accession>A0ABQ2EJE2</accession>
<dbReference type="Proteomes" id="UP000647587">
    <property type="component" value="Unassembled WGS sequence"/>
</dbReference>
<dbReference type="EMBL" id="BMPP01000001">
    <property type="protein sequence ID" value="GGK13672.1"/>
    <property type="molecule type" value="Genomic_DNA"/>
</dbReference>
<dbReference type="RefSeq" id="WP_189003974.1">
    <property type="nucleotide sequence ID" value="NZ_BMPP01000001.1"/>
</dbReference>
<proteinExistence type="predicted"/>
<comment type="caution">
    <text evidence="1">The sequence shown here is derived from an EMBL/GenBank/DDBJ whole genome shotgun (WGS) entry which is preliminary data.</text>
</comment>
<keyword evidence="2" id="KW-1185">Reference proteome</keyword>
<evidence type="ECO:0000313" key="2">
    <source>
        <dbReference type="Proteomes" id="UP000647587"/>
    </source>
</evidence>